<dbReference type="Pfam" id="PF01385">
    <property type="entry name" value="OrfB_IS605"/>
    <property type="match status" value="1"/>
</dbReference>
<gene>
    <name evidence="10" type="ORF">A6E01_20050</name>
</gene>
<keyword evidence="4" id="KW-0862">Zinc</keyword>
<keyword evidence="6" id="KW-0233">DNA recombination</keyword>
<protein>
    <submittedName>
        <fullName evidence="10">Transposase</fullName>
    </submittedName>
</protein>
<dbReference type="EMBL" id="CP016179">
    <property type="protein sequence ID" value="ANO35508.1"/>
    <property type="molecule type" value="Genomic_DNA"/>
</dbReference>
<keyword evidence="3" id="KW-0479">Metal-binding</keyword>
<dbReference type="InterPro" id="IPR010095">
    <property type="entry name" value="Cas12f1-like_TNB"/>
</dbReference>
<evidence type="ECO:0000256" key="4">
    <source>
        <dbReference type="ARBA" id="ARBA00022833"/>
    </source>
</evidence>
<dbReference type="GO" id="GO:0032196">
    <property type="term" value="P:transposition"/>
    <property type="evidence" value="ECO:0007669"/>
    <property type="project" value="UniProtKB-KW"/>
</dbReference>
<evidence type="ECO:0000256" key="6">
    <source>
        <dbReference type="ARBA" id="ARBA00023172"/>
    </source>
</evidence>
<feature type="domain" description="Transposase putative helix-turn-helix" evidence="9">
    <location>
        <begin position="1"/>
        <end position="47"/>
    </location>
</feature>
<dbReference type="Proteomes" id="UP000092018">
    <property type="component" value="Plasmid unnamed1"/>
</dbReference>
<dbReference type="GO" id="GO:0006310">
    <property type="term" value="P:DNA recombination"/>
    <property type="evidence" value="ECO:0007669"/>
    <property type="project" value="UniProtKB-KW"/>
</dbReference>
<dbReference type="Pfam" id="PF12323">
    <property type="entry name" value="HTH_OrfB_IS605"/>
    <property type="match status" value="1"/>
</dbReference>
<keyword evidence="10" id="KW-0614">Plasmid</keyword>
<dbReference type="NCBIfam" id="NF040570">
    <property type="entry name" value="guided_TnpB"/>
    <property type="match status" value="1"/>
</dbReference>
<feature type="domain" description="Probable transposase IS891/IS1136/IS1341" evidence="7">
    <location>
        <begin position="180"/>
        <end position="284"/>
    </location>
</feature>
<evidence type="ECO:0000259" key="7">
    <source>
        <dbReference type="Pfam" id="PF01385"/>
    </source>
</evidence>
<name>A0AAN1CUA2_9VIBR</name>
<keyword evidence="5" id="KW-0238">DNA-binding</keyword>
<evidence type="ECO:0000313" key="10">
    <source>
        <dbReference type="EMBL" id="ANO35508.1"/>
    </source>
</evidence>
<dbReference type="InterPro" id="IPR001959">
    <property type="entry name" value="Transposase"/>
</dbReference>
<organism evidence="10 11">
    <name type="scientific">Vibrio breoganii</name>
    <dbReference type="NCBI Taxonomy" id="553239"/>
    <lineage>
        <taxon>Bacteria</taxon>
        <taxon>Pseudomonadati</taxon>
        <taxon>Pseudomonadota</taxon>
        <taxon>Gammaproteobacteria</taxon>
        <taxon>Vibrionales</taxon>
        <taxon>Vibrionaceae</taxon>
        <taxon>Vibrio</taxon>
    </lineage>
</organism>
<evidence type="ECO:0000256" key="1">
    <source>
        <dbReference type="ARBA" id="ARBA00008761"/>
    </source>
</evidence>
<keyword evidence="2" id="KW-0815">Transposition</keyword>
<evidence type="ECO:0000256" key="2">
    <source>
        <dbReference type="ARBA" id="ARBA00022578"/>
    </source>
</evidence>
<comment type="similarity">
    <text evidence="1">In the C-terminal section; belongs to the transposase 35 family.</text>
</comment>
<geneLocation type="plasmid" evidence="10 11">
    <name>unnamed1</name>
</geneLocation>
<dbReference type="RefSeq" id="WP_065211267.1">
    <property type="nucleotide sequence ID" value="NZ_CP016179.1"/>
</dbReference>
<dbReference type="GO" id="GO:0046872">
    <property type="term" value="F:metal ion binding"/>
    <property type="evidence" value="ECO:0007669"/>
    <property type="project" value="UniProtKB-KW"/>
</dbReference>
<dbReference type="KEGG" id="vbr:A6E01_20050"/>
<proteinExistence type="inferred from homology"/>
<reference evidence="10 11" key="1">
    <citation type="submission" date="2016-06" db="EMBL/GenBank/DDBJ databases">
        <title>Adaptive Radiation by Waves of Gene Transfer Leads to Fine-Scale Resource Partitioning in Marine Microbes.</title>
        <authorList>
            <person name="Hehemann J.-H."/>
            <person name="Arevalo P."/>
            <person name="Datta M.S."/>
            <person name="Yu X."/>
            <person name="Corzett C."/>
            <person name="Henschel A."/>
            <person name="Preheim S.P."/>
            <person name="Timberlake S."/>
            <person name="Alm E.J."/>
            <person name="Polz M.F."/>
        </authorList>
    </citation>
    <scope>NUCLEOTIDE SEQUENCE [LARGE SCALE GENOMIC DNA]</scope>
    <source>
        <strain evidence="10 11">FF50</strain>
        <plasmid evidence="10 11">unnamed1</plasmid>
    </source>
</reference>
<evidence type="ECO:0000313" key="11">
    <source>
        <dbReference type="Proteomes" id="UP000092018"/>
    </source>
</evidence>
<dbReference type="GO" id="GO:0003677">
    <property type="term" value="F:DNA binding"/>
    <property type="evidence" value="ECO:0007669"/>
    <property type="project" value="UniProtKB-KW"/>
</dbReference>
<sequence length="412" mass="46750">MQKTLRYNFRLKPSPQQELKLVEFGSYARGLWNFLLSENQRQYEADKTFSFYNEMASKIKEIKKLPEFSWVKAFDSGAAQQVARDLDTALKNGTSKKSRQHFPKFKVSYRVKKQHNDSYRSVNNNNCIRVENGTITLPKVGAVPIVLHRKLVSSIKTATVQYRHGKWEVSLTQEVMCDEAKKVLKSIAGYDINSKQTVVGSNRLTVDNPKYLKQAKQKLTRLQRQLSRKKKGSARWKKTKSRLNNLHGSIARKRMDFAHKTAHRIANESDIVVFEDLNVAGMQKFNGRMIADNIMGLISDLAKYKIELRGGIHHEIGRFERTTGVCSHCGQHHRLTLKDRHFTCISCGTFSDRDYSSAIAVQRIGELNLMAGGIVARVSQSPSTQQKSGIKTKVFALVAKLSVGSEEKEKAA</sequence>
<accession>A0AAN1CUA2</accession>
<dbReference type="Pfam" id="PF07282">
    <property type="entry name" value="Cas12f1-like_TNB"/>
    <property type="match status" value="1"/>
</dbReference>
<dbReference type="InterPro" id="IPR021027">
    <property type="entry name" value="Transposase_put_HTH"/>
</dbReference>
<evidence type="ECO:0000259" key="9">
    <source>
        <dbReference type="Pfam" id="PF12323"/>
    </source>
</evidence>
<evidence type="ECO:0000259" key="8">
    <source>
        <dbReference type="Pfam" id="PF07282"/>
    </source>
</evidence>
<dbReference type="AlphaFoldDB" id="A0AAN1CUA2"/>
<evidence type="ECO:0000256" key="5">
    <source>
        <dbReference type="ARBA" id="ARBA00023125"/>
    </source>
</evidence>
<feature type="domain" description="Cas12f1-like TNB" evidence="8">
    <location>
        <begin position="302"/>
        <end position="359"/>
    </location>
</feature>
<evidence type="ECO:0000256" key="3">
    <source>
        <dbReference type="ARBA" id="ARBA00022723"/>
    </source>
</evidence>